<evidence type="ECO:0000313" key="4">
    <source>
        <dbReference type="Proteomes" id="UP001145742"/>
    </source>
</evidence>
<dbReference type="InterPro" id="IPR034078">
    <property type="entry name" value="NFX1_fam"/>
</dbReference>
<feature type="domain" description="R3H" evidence="2">
    <location>
        <begin position="598"/>
        <end position="666"/>
    </location>
</feature>
<protein>
    <recommendedName>
        <fullName evidence="2">R3H domain-containing protein</fullName>
    </recommendedName>
</protein>
<proteinExistence type="predicted"/>
<dbReference type="InterPro" id="IPR036867">
    <property type="entry name" value="R3H_dom_sf"/>
</dbReference>
<feature type="compositionally biased region" description="Basic and acidic residues" evidence="1">
    <location>
        <begin position="323"/>
        <end position="336"/>
    </location>
</feature>
<feature type="compositionally biased region" description="Basic residues" evidence="1">
    <location>
        <begin position="303"/>
        <end position="315"/>
    </location>
</feature>
<sequence>MIQWGDPCPYSTTEKKKLRGKDEKTILAKVKKKIKSHACTEILGTLNFNPDAADSLPGERQPTDINWVNKDRKDSSSHQSRSNLSFPSLSSERSTDYESSSTKHHSFCNPESQYGNSEDFHQYFSTSKSLKNRNLPSQRLHRSRNDSACARNKIRQSTADAAAGPGISDIAIVPGRRVHPRGYNDFLSSESDREVPSADSRGAKPKKTHLMHPSGRAFREKGKQVHDREKRVSSKQKAELFENVTSLDLTHSDSSESSVGKAFCDAPVGSGDEQKGYNYVNKRYPRKPVWNKPPVEKESQKRHDSHRSKNTKVGKKSSLAYIPKDKNEKKKELPVHKNDENLTSEVRHPLSESVRPNGRKFLLKGDQAPALHFSWTQYWKKQSDVPKNKETHTVVVSKGKVHNPEWNRNEIPHSCGELCGKKRQGLDCPHLCNMTQNISALWSVAVSSTVGFTDVKSPVIGAVVKHAGKQSKYDNKTVMAFISLWLQCTIRVTVRRSVHPVPISLRSGVWASMKIAAISIATKLTDLQLGDSVEISRLITKKEMKQARLQCDEECLALQRNRRLAEALEIDDNSDPFNIRSSGPKYSDLLKEDARKDLKFVSDIEKEMRMLVEAVNKGKHTKKSHCYPPMNRDHRRIIHELAQVYGIESVSYDNEPKRNVVITAVNIPCGFCLEFLHVQIIQSNSDKKTIPPLHSLPLWHGNGNITIQVEFYSRDVTEMKVGKSICPSNTLTSVLDKEMQSRPPPPIPHYKQTDKSSGNIGLSKPLKEEPVIDYFDVQD</sequence>
<dbReference type="EMBL" id="WHWB01033885">
    <property type="protein sequence ID" value="KAJ7415937.1"/>
    <property type="molecule type" value="Genomic_DNA"/>
</dbReference>
<gene>
    <name evidence="3" type="ORF">WISP_75187</name>
</gene>
<evidence type="ECO:0000259" key="2">
    <source>
        <dbReference type="PROSITE" id="PS51061"/>
    </source>
</evidence>
<dbReference type="Pfam" id="PF01424">
    <property type="entry name" value="R3H"/>
    <property type="match status" value="1"/>
</dbReference>
<dbReference type="PROSITE" id="PS51061">
    <property type="entry name" value="R3H"/>
    <property type="match status" value="1"/>
</dbReference>
<keyword evidence="4" id="KW-1185">Reference proteome</keyword>
<evidence type="ECO:0000256" key="1">
    <source>
        <dbReference type="SAM" id="MobiDB-lite"/>
    </source>
</evidence>
<dbReference type="CDD" id="cd02643">
    <property type="entry name" value="R3H_NF-X1"/>
    <property type="match status" value="1"/>
</dbReference>
<reference evidence="3" key="1">
    <citation type="submission" date="2019-10" db="EMBL/GenBank/DDBJ databases">
        <authorList>
            <person name="Soares A.E.R."/>
            <person name="Aleixo A."/>
            <person name="Schneider P."/>
            <person name="Miyaki C.Y."/>
            <person name="Schneider M.P."/>
            <person name="Mello C."/>
            <person name="Vasconcelos A.T.R."/>
        </authorList>
    </citation>
    <scope>NUCLEOTIDE SEQUENCE</scope>
    <source>
        <tissue evidence="3">Muscle</tissue>
    </source>
</reference>
<accession>A0ABQ9D702</accession>
<feature type="compositionally biased region" description="Low complexity" evidence="1">
    <location>
        <begin position="80"/>
        <end position="100"/>
    </location>
</feature>
<organism evidence="3 4">
    <name type="scientific">Willisornis vidua</name>
    <name type="common">Xingu scale-backed antbird</name>
    <dbReference type="NCBI Taxonomy" id="1566151"/>
    <lineage>
        <taxon>Eukaryota</taxon>
        <taxon>Metazoa</taxon>
        <taxon>Chordata</taxon>
        <taxon>Craniata</taxon>
        <taxon>Vertebrata</taxon>
        <taxon>Euteleostomi</taxon>
        <taxon>Archelosauria</taxon>
        <taxon>Archosauria</taxon>
        <taxon>Dinosauria</taxon>
        <taxon>Saurischia</taxon>
        <taxon>Theropoda</taxon>
        <taxon>Coelurosauria</taxon>
        <taxon>Aves</taxon>
        <taxon>Neognathae</taxon>
        <taxon>Neoaves</taxon>
        <taxon>Telluraves</taxon>
        <taxon>Australaves</taxon>
        <taxon>Passeriformes</taxon>
        <taxon>Thamnophilidae</taxon>
        <taxon>Willisornis</taxon>
    </lineage>
</organism>
<feature type="region of interest" description="Disordered" evidence="1">
    <location>
        <begin position="737"/>
        <end position="765"/>
    </location>
</feature>
<dbReference type="SMART" id="SM00393">
    <property type="entry name" value="R3H"/>
    <property type="match status" value="1"/>
</dbReference>
<dbReference type="SUPFAM" id="SSF82708">
    <property type="entry name" value="R3H domain"/>
    <property type="match status" value="1"/>
</dbReference>
<dbReference type="PANTHER" id="PTHR12360">
    <property type="entry name" value="NUCLEAR TRANSCRIPTION FACTOR, X-BOX BINDING 1 NFX1"/>
    <property type="match status" value="1"/>
</dbReference>
<dbReference type="InterPro" id="IPR001374">
    <property type="entry name" value="R3H_dom"/>
</dbReference>
<feature type="region of interest" description="Disordered" evidence="1">
    <location>
        <begin position="270"/>
        <end position="336"/>
    </location>
</feature>
<feature type="compositionally biased region" description="Basic and acidic residues" evidence="1">
    <location>
        <begin position="217"/>
        <end position="236"/>
    </location>
</feature>
<dbReference type="Proteomes" id="UP001145742">
    <property type="component" value="Unassembled WGS sequence"/>
</dbReference>
<dbReference type="Gene3D" id="3.30.1370.50">
    <property type="entry name" value="R3H-like domain"/>
    <property type="match status" value="1"/>
</dbReference>
<name>A0ABQ9D702_9PASS</name>
<feature type="region of interest" description="Disordered" evidence="1">
    <location>
        <begin position="129"/>
        <end position="149"/>
    </location>
</feature>
<evidence type="ECO:0000313" key="3">
    <source>
        <dbReference type="EMBL" id="KAJ7415937.1"/>
    </source>
</evidence>
<dbReference type="InterPro" id="IPR034076">
    <property type="entry name" value="R3H_NF-X1"/>
</dbReference>
<feature type="region of interest" description="Disordered" evidence="1">
    <location>
        <begin position="183"/>
        <end position="236"/>
    </location>
</feature>
<dbReference type="PANTHER" id="PTHR12360:SF12">
    <property type="entry name" value="TRANSCRIPTIONAL REPRESSOR NF-X1"/>
    <property type="match status" value="1"/>
</dbReference>
<comment type="caution">
    <text evidence="3">The sequence shown here is derived from an EMBL/GenBank/DDBJ whole genome shotgun (WGS) entry which is preliminary data.</text>
</comment>
<feature type="region of interest" description="Disordered" evidence="1">
    <location>
        <begin position="47"/>
        <end position="110"/>
    </location>
</feature>